<sequence length="275" mass="31716">MDSAGTTGKQKIQLEREQQTLLITLYAKALDNQQQRSILHDDKAEEIMGQLEYPFERFSSYGNGNVMVVRAKQMDAWVSDFLKAHPLATVLNLGCGLDTRVSRINPPASVEWFDVDYPEVIEVRKRFYANRAGYTMVASSITASDWLQRIPQNKPVMVVAEGVLEYLTQDEVQSLFRRITHHFEHGQMVFDVMNSFAVRTGKASLKALTGAEHKWAVDNTEDIDRLSETLQRVADVSVFRSKYTRQLPFKYRVLYGAMSLFPNFRDMIRLLMYKW</sequence>
<evidence type="ECO:0000313" key="4">
    <source>
        <dbReference type="Proteomes" id="UP001232973"/>
    </source>
</evidence>
<dbReference type="InterPro" id="IPR029063">
    <property type="entry name" value="SAM-dependent_MTases_sf"/>
</dbReference>
<dbReference type="Proteomes" id="UP001232973">
    <property type="component" value="Unassembled WGS sequence"/>
</dbReference>
<keyword evidence="1" id="KW-0489">Methyltransferase</keyword>
<dbReference type="Gene3D" id="3.40.50.150">
    <property type="entry name" value="Vaccinia Virus protein VP39"/>
    <property type="match status" value="1"/>
</dbReference>
<dbReference type="Pfam" id="PF04072">
    <property type="entry name" value="LCM"/>
    <property type="match status" value="1"/>
</dbReference>
<keyword evidence="4" id="KW-1185">Reference proteome</keyword>
<dbReference type="PANTHER" id="PTHR43619:SF2">
    <property type="entry name" value="S-ADENOSYL-L-METHIONINE-DEPENDENT METHYLTRANSFERASES SUPERFAMILY PROTEIN"/>
    <property type="match status" value="1"/>
</dbReference>
<dbReference type="EMBL" id="JAUSTP010000043">
    <property type="protein sequence ID" value="MDQ0191433.1"/>
    <property type="molecule type" value="Genomic_DNA"/>
</dbReference>
<gene>
    <name evidence="3" type="ORF">J2S03_003304</name>
</gene>
<evidence type="ECO:0000313" key="3">
    <source>
        <dbReference type="EMBL" id="MDQ0191433.1"/>
    </source>
</evidence>
<name>A0ABT9XNV9_9BACL</name>
<proteinExistence type="predicted"/>
<keyword evidence="2" id="KW-0808">Transferase</keyword>
<dbReference type="RefSeq" id="WP_274455520.1">
    <property type="nucleotide sequence ID" value="NZ_CP067097.1"/>
</dbReference>
<organism evidence="3 4">
    <name type="scientific">Alicyclobacillus cycloheptanicus</name>
    <dbReference type="NCBI Taxonomy" id="1457"/>
    <lineage>
        <taxon>Bacteria</taxon>
        <taxon>Bacillati</taxon>
        <taxon>Bacillota</taxon>
        <taxon>Bacilli</taxon>
        <taxon>Bacillales</taxon>
        <taxon>Alicyclobacillaceae</taxon>
        <taxon>Alicyclobacillus</taxon>
    </lineage>
</organism>
<dbReference type="InterPro" id="IPR007213">
    <property type="entry name" value="Ppm1/Ppm2/Tcmp"/>
</dbReference>
<evidence type="ECO:0000256" key="2">
    <source>
        <dbReference type="ARBA" id="ARBA00022679"/>
    </source>
</evidence>
<accession>A0ABT9XNV9</accession>
<reference evidence="3 4" key="1">
    <citation type="submission" date="2023-07" db="EMBL/GenBank/DDBJ databases">
        <title>Genomic Encyclopedia of Type Strains, Phase IV (KMG-IV): sequencing the most valuable type-strain genomes for metagenomic binning, comparative biology and taxonomic classification.</title>
        <authorList>
            <person name="Goeker M."/>
        </authorList>
    </citation>
    <scope>NUCLEOTIDE SEQUENCE [LARGE SCALE GENOMIC DNA]</scope>
    <source>
        <strain evidence="3 4">DSM 4006</strain>
    </source>
</reference>
<protein>
    <submittedName>
        <fullName evidence="3">O-methyltransferase involved in polyketide biosynthesis</fullName>
    </submittedName>
</protein>
<dbReference type="InterPro" id="IPR016874">
    <property type="entry name" value="TcmP-like"/>
</dbReference>
<dbReference type="PANTHER" id="PTHR43619">
    <property type="entry name" value="S-ADENOSYL-L-METHIONINE-DEPENDENT METHYLTRANSFERASE YKTD-RELATED"/>
    <property type="match status" value="1"/>
</dbReference>
<evidence type="ECO:0000256" key="1">
    <source>
        <dbReference type="ARBA" id="ARBA00022603"/>
    </source>
</evidence>
<dbReference type="PIRSF" id="PIRSF028177">
    <property type="entry name" value="Polyketide_synth_Omtfrase_TcmP"/>
    <property type="match status" value="1"/>
</dbReference>
<comment type="caution">
    <text evidence="3">The sequence shown here is derived from an EMBL/GenBank/DDBJ whole genome shotgun (WGS) entry which is preliminary data.</text>
</comment>
<dbReference type="SUPFAM" id="SSF53335">
    <property type="entry name" value="S-adenosyl-L-methionine-dependent methyltransferases"/>
    <property type="match status" value="1"/>
</dbReference>